<sequence length="344" mass="36359">MNASRLQRGLRKLAGQGLDSSAFRHESADRIAAAVGADAYCFAETDPESVLATTYATGNLDRSGAALLHVNELGQRDFLKLHSLADGPDPAGALSAVTGGRLDRSARHRDLLAPLGLGDEIRAVARTDGRVWGFLHLFRRASRPGFDPAEVDVVAAAAPLLAAGIRDAALGSPAPAHDLRGPVLALLDDTNRVVESTPRADEVLAELRDPDEPRAETPDVALMMAAFARGPAASSAPVAARVRTRAGRWFSLHAGTTAMDGGAGRVALILEPVAAPLTPETWRARYGLSAGESEVVEKMLAGRSTAQTAAELMISPWTVQDRFTSVFAKTGVRSRRELTGLLRP</sequence>
<dbReference type="SUPFAM" id="SSF55781">
    <property type="entry name" value="GAF domain-like"/>
    <property type="match status" value="1"/>
</dbReference>
<dbReference type="RefSeq" id="WP_258775934.1">
    <property type="nucleotide sequence ID" value="NZ_JANUGP010000001.1"/>
</dbReference>
<name>A0ABT2AU20_9ACTN</name>
<organism evidence="2 3">
    <name type="scientific">Streptomyces pyxinicus</name>
    <dbReference type="NCBI Taxonomy" id="2970331"/>
    <lineage>
        <taxon>Bacteria</taxon>
        <taxon>Bacillati</taxon>
        <taxon>Actinomycetota</taxon>
        <taxon>Actinomycetes</taxon>
        <taxon>Kitasatosporales</taxon>
        <taxon>Streptomycetaceae</taxon>
        <taxon>Streptomyces</taxon>
    </lineage>
</organism>
<evidence type="ECO:0000313" key="2">
    <source>
        <dbReference type="EMBL" id="MCS0599741.1"/>
    </source>
</evidence>
<comment type="caution">
    <text evidence="2">The sequence shown here is derived from an EMBL/GenBank/DDBJ whole genome shotgun (WGS) entry which is preliminary data.</text>
</comment>
<feature type="domain" description="HTH luxR-type" evidence="1">
    <location>
        <begin position="285"/>
        <end position="342"/>
    </location>
</feature>
<evidence type="ECO:0000313" key="3">
    <source>
        <dbReference type="Proteomes" id="UP001205612"/>
    </source>
</evidence>
<keyword evidence="3" id="KW-1185">Reference proteome</keyword>
<proteinExistence type="predicted"/>
<dbReference type="InterPro" id="IPR016032">
    <property type="entry name" value="Sig_transdc_resp-reg_C-effctor"/>
</dbReference>
<dbReference type="SUPFAM" id="SSF46894">
    <property type="entry name" value="C-terminal effector domain of the bipartite response regulators"/>
    <property type="match status" value="1"/>
</dbReference>
<dbReference type="EMBL" id="JANUGP010000001">
    <property type="protein sequence ID" value="MCS0599741.1"/>
    <property type="molecule type" value="Genomic_DNA"/>
</dbReference>
<reference evidence="2 3" key="1">
    <citation type="submission" date="2022-08" db="EMBL/GenBank/DDBJ databases">
        <authorList>
            <person name="Somphong A."/>
            <person name="Phongsopitanun W."/>
        </authorList>
    </citation>
    <scope>NUCLEOTIDE SEQUENCE [LARGE SCALE GENOMIC DNA]</scope>
    <source>
        <strain evidence="2 3">LP11</strain>
    </source>
</reference>
<accession>A0ABT2AU20</accession>
<protein>
    <submittedName>
        <fullName evidence="2">LuxR C-terminal-related transcriptional regulator</fullName>
    </submittedName>
</protein>
<dbReference type="Proteomes" id="UP001205612">
    <property type="component" value="Unassembled WGS sequence"/>
</dbReference>
<dbReference type="SMART" id="SM00421">
    <property type="entry name" value="HTH_LUXR"/>
    <property type="match status" value="1"/>
</dbReference>
<dbReference type="Gene3D" id="1.10.10.10">
    <property type="entry name" value="Winged helix-like DNA-binding domain superfamily/Winged helix DNA-binding domain"/>
    <property type="match status" value="1"/>
</dbReference>
<evidence type="ECO:0000259" key="1">
    <source>
        <dbReference type="SMART" id="SM00421"/>
    </source>
</evidence>
<dbReference type="InterPro" id="IPR036388">
    <property type="entry name" value="WH-like_DNA-bd_sf"/>
</dbReference>
<gene>
    <name evidence="2" type="ORF">NX794_00565</name>
</gene>
<dbReference type="Pfam" id="PF00196">
    <property type="entry name" value="GerE"/>
    <property type="match status" value="1"/>
</dbReference>
<dbReference type="InterPro" id="IPR000792">
    <property type="entry name" value="Tscrpt_reg_LuxR_C"/>
</dbReference>